<feature type="compositionally biased region" description="Polar residues" evidence="2">
    <location>
        <begin position="636"/>
        <end position="657"/>
    </location>
</feature>
<dbReference type="Pfam" id="PF19044">
    <property type="entry name" value="P-loop_TraG"/>
    <property type="match status" value="1"/>
</dbReference>
<feature type="compositionally biased region" description="Polar residues" evidence="2">
    <location>
        <begin position="697"/>
        <end position="713"/>
    </location>
</feature>
<dbReference type="AlphaFoldDB" id="A0A955RWN5"/>
<proteinExistence type="predicted"/>
<organism evidence="4 5">
    <name type="scientific">candidate division WWE3 bacterium</name>
    <dbReference type="NCBI Taxonomy" id="2053526"/>
    <lineage>
        <taxon>Bacteria</taxon>
        <taxon>Katanobacteria</taxon>
    </lineage>
</organism>
<protein>
    <submittedName>
        <fullName evidence="4">ATP-binding protein</fullName>
    </submittedName>
</protein>
<accession>A0A955RWN5</accession>
<dbReference type="GO" id="GO:0005524">
    <property type="term" value="F:ATP binding"/>
    <property type="evidence" value="ECO:0007669"/>
    <property type="project" value="UniProtKB-KW"/>
</dbReference>
<feature type="domain" description="TraG P-loop" evidence="3">
    <location>
        <begin position="237"/>
        <end position="545"/>
    </location>
</feature>
<dbReference type="EMBL" id="JAGQKY010000004">
    <property type="protein sequence ID" value="MCA9397228.1"/>
    <property type="molecule type" value="Genomic_DNA"/>
</dbReference>
<keyword evidence="4" id="KW-0067">ATP-binding</keyword>
<keyword evidence="4" id="KW-0547">Nucleotide-binding</keyword>
<evidence type="ECO:0000259" key="3">
    <source>
        <dbReference type="Pfam" id="PF19044"/>
    </source>
</evidence>
<evidence type="ECO:0000256" key="2">
    <source>
        <dbReference type="SAM" id="MobiDB-lite"/>
    </source>
</evidence>
<sequence length="721" mass="80736">MENKKATEKADQFAQGLITIRDLISPSGTEHDFSYFRIGKTYYRTFFISGYPREVGANWLSPLINFPHALDISMFYYPVDAREVLNNLRRKITEMETELNIEQQQGRIMDPSVQLALQDARALQEELVAERERFFQFGLYITLPADSVDELDLITKQLESVLGSVLLIPRQTTLQMEDGFRSTLPYFLDLIRVYRNMDTTSIATTFPFTSSSLTSNTGILYGINEHNASLIIFDRYSLANANMVVFAKSGSGKSYFVKLEALRSLMLGTEIIILDPENEYKTMTEAIGGEYISLDFNSASKINPFDLSQVYEEGEDELGLKILTLHSLLTVMMGDLNPSEDAILDRALLETYRMKGISQDPDTQKLEPPLLEDLYKVLLGMEEQEAKSLADRLQKFVMGSAKGLFDQHTNVDIHNTFTVFGIRDLEDSVRPIGMFVVLDYIWTRVRRDRRKRILIVDEAWFMMRHPDSANFMHSIAKRGRKYYLGLTTITQDVEDFLGTEKGKAVVTNASITVLFKQSVSAIDNLTELFFLSEGERNLLLSANVGEGLFFAGESHVAMQVIASSEEHELVTTNPAELAAIERAKQQAEIADDAVIGEADIDEEFEFATSVEPDEEAPQVDDAIPAPVIENEAVVQSPAQPTQENSQQAVVDTQTDNQVPPRETPAAQGTPEQPAELTAEMLNQASPEQPPQPDEDISSGQINTEAQPEGTITTPDDDSTTN</sequence>
<dbReference type="InterPro" id="IPR027417">
    <property type="entry name" value="P-loop_NTPase"/>
</dbReference>
<dbReference type="InterPro" id="IPR043964">
    <property type="entry name" value="P-loop_TraG"/>
</dbReference>
<feature type="coiled-coil region" evidence="1">
    <location>
        <begin position="85"/>
        <end position="133"/>
    </location>
</feature>
<keyword evidence="1" id="KW-0175">Coiled coil</keyword>
<evidence type="ECO:0000313" key="5">
    <source>
        <dbReference type="Proteomes" id="UP000699691"/>
    </source>
</evidence>
<feature type="region of interest" description="Disordered" evidence="2">
    <location>
        <begin position="633"/>
        <end position="721"/>
    </location>
</feature>
<name>A0A955RWN5_UNCKA</name>
<dbReference type="InterPro" id="IPR051162">
    <property type="entry name" value="T4SS_component"/>
</dbReference>
<dbReference type="PANTHER" id="PTHR30121:SF6">
    <property type="entry name" value="SLR6007 PROTEIN"/>
    <property type="match status" value="1"/>
</dbReference>
<gene>
    <name evidence="4" type="ORF">KC573_00205</name>
</gene>
<dbReference type="NCBIfam" id="NF045971">
    <property type="entry name" value="conju_CD1110"/>
    <property type="match status" value="1"/>
</dbReference>
<dbReference type="Proteomes" id="UP000699691">
    <property type="component" value="Unassembled WGS sequence"/>
</dbReference>
<dbReference type="Gene3D" id="1.10.8.730">
    <property type="match status" value="1"/>
</dbReference>
<dbReference type="PANTHER" id="PTHR30121">
    <property type="entry name" value="UNCHARACTERIZED PROTEIN YJGR-RELATED"/>
    <property type="match status" value="1"/>
</dbReference>
<evidence type="ECO:0000256" key="1">
    <source>
        <dbReference type="SAM" id="Coils"/>
    </source>
</evidence>
<dbReference type="Gene3D" id="3.40.50.300">
    <property type="entry name" value="P-loop containing nucleotide triphosphate hydrolases"/>
    <property type="match status" value="1"/>
</dbReference>
<comment type="caution">
    <text evidence="4">The sequence shown here is derived from an EMBL/GenBank/DDBJ whole genome shotgun (WGS) entry which is preliminary data.</text>
</comment>
<dbReference type="SUPFAM" id="SSF52540">
    <property type="entry name" value="P-loop containing nucleoside triphosphate hydrolases"/>
    <property type="match status" value="1"/>
</dbReference>
<evidence type="ECO:0000313" key="4">
    <source>
        <dbReference type="EMBL" id="MCA9397228.1"/>
    </source>
</evidence>
<reference evidence="4" key="2">
    <citation type="journal article" date="2021" name="Microbiome">
        <title>Successional dynamics and alternative stable states in a saline activated sludge microbial community over 9 years.</title>
        <authorList>
            <person name="Wang Y."/>
            <person name="Ye J."/>
            <person name="Ju F."/>
            <person name="Liu L."/>
            <person name="Boyd J.A."/>
            <person name="Deng Y."/>
            <person name="Parks D.H."/>
            <person name="Jiang X."/>
            <person name="Yin X."/>
            <person name="Woodcroft B.J."/>
            <person name="Tyson G.W."/>
            <person name="Hugenholtz P."/>
            <person name="Polz M.F."/>
            <person name="Zhang T."/>
        </authorList>
    </citation>
    <scope>NUCLEOTIDE SEQUENCE</scope>
    <source>
        <strain evidence="4">HKST-UBA02</strain>
    </source>
</reference>
<reference evidence="4" key="1">
    <citation type="submission" date="2020-04" db="EMBL/GenBank/DDBJ databases">
        <authorList>
            <person name="Zhang T."/>
        </authorList>
    </citation>
    <scope>NUCLEOTIDE SEQUENCE</scope>
    <source>
        <strain evidence="4">HKST-UBA02</strain>
    </source>
</reference>